<dbReference type="InterPro" id="IPR052356">
    <property type="entry name" value="Thiol_S-MT"/>
</dbReference>
<dbReference type="GeneID" id="25983925"/>
<dbReference type="CDD" id="cd02440">
    <property type="entry name" value="AdoMet_MTases"/>
    <property type="match status" value="1"/>
</dbReference>
<keyword evidence="1" id="KW-0472">Membrane</keyword>
<dbReference type="Gene3D" id="3.40.50.150">
    <property type="entry name" value="Vaccinia Virus protein VP39"/>
    <property type="match status" value="1"/>
</dbReference>
<evidence type="ECO:0000313" key="2">
    <source>
        <dbReference type="EMBL" id="EJT50306.1"/>
    </source>
</evidence>
<dbReference type="PANTHER" id="PTHR45036:SF1">
    <property type="entry name" value="METHYLTRANSFERASE LIKE 7A"/>
    <property type="match status" value="1"/>
</dbReference>
<comment type="caution">
    <text evidence="2">The sequence shown here is derived from an EMBL/GenBank/DDBJ whole genome shotgun (WGS) entry which is preliminary data.</text>
</comment>
<dbReference type="VEuPathDB" id="FungiDB:A1Q1_00411"/>
<keyword evidence="1" id="KW-0812">Transmembrane</keyword>
<proteinExistence type="predicted"/>
<dbReference type="KEGG" id="tasa:A1Q1_00411"/>
<sequence>MGLRSFLYFFLQPWIFLCLATLHLPLTWLAIIRSGDYGALLSPSRFKEKWFAVLWLTAGPLVRAESEPRVKPLLEGRLLRGCITKSAASTPLKGSVMEIGAGSGMWAHLFTSKTVDAVYAIEPNMQQHPALLKRAEELGIRDKYHVVGKGVQDLKEGEQPQVDNIVTIFCFCSIPDPAENAKAVYKFLKPGGRWYVYEHVAAHPKQGDFMRSYQKMINTIWPQFFNGCSLCRDTGRTIEQAGDWAHVDLAMPVDEGWYAGIPHTIGILTKPGTMNG</sequence>
<dbReference type="SUPFAM" id="SSF53335">
    <property type="entry name" value="S-adenosyl-L-methionine-dependent methyltransferases"/>
    <property type="match status" value="1"/>
</dbReference>
<dbReference type="InterPro" id="IPR029063">
    <property type="entry name" value="SAM-dependent_MTases_sf"/>
</dbReference>
<reference evidence="2 3" key="1">
    <citation type="journal article" date="2012" name="Eukaryot. Cell">
        <title>Draft genome sequence of CBS 2479, the standard type strain of Trichosporon asahii.</title>
        <authorList>
            <person name="Yang R.Y."/>
            <person name="Li H.T."/>
            <person name="Zhu H."/>
            <person name="Zhou G.P."/>
            <person name="Wang M."/>
            <person name="Wang L."/>
        </authorList>
    </citation>
    <scope>NUCLEOTIDE SEQUENCE [LARGE SCALE GENOMIC DNA]</scope>
    <source>
        <strain evidence="3">ATCC 90039 / CBS 2479 / JCM 2466 / KCTC 7840 / NCYC 2677 / UAMH 7654</strain>
    </source>
</reference>
<dbReference type="HOGENOM" id="CLU_037990_6_1_1"/>
<dbReference type="Pfam" id="PF13489">
    <property type="entry name" value="Methyltransf_23"/>
    <property type="match status" value="1"/>
</dbReference>
<gene>
    <name evidence="2" type="ORF">A1Q1_00411</name>
</gene>
<dbReference type="OrthoDB" id="540004at2759"/>
<dbReference type="Proteomes" id="UP000002748">
    <property type="component" value="Unassembled WGS sequence"/>
</dbReference>
<name>J5TCS6_TRIAS</name>
<evidence type="ECO:0000313" key="3">
    <source>
        <dbReference type="Proteomes" id="UP000002748"/>
    </source>
</evidence>
<protein>
    <recommendedName>
        <fullName evidence="4">Phospholipid methyltransferase</fullName>
    </recommendedName>
</protein>
<evidence type="ECO:0008006" key="4">
    <source>
        <dbReference type="Google" id="ProtNLM"/>
    </source>
</evidence>
<feature type="transmembrane region" description="Helical" evidence="1">
    <location>
        <begin position="6"/>
        <end position="31"/>
    </location>
</feature>
<dbReference type="EMBL" id="ALBS01000114">
    <property type="protein sequence ID" value="EJT50306.1"/>
    <property type="molecule type" value="Genomic_DNA"/>
</dbReference>
<dbReference type="AlphaFoldDB" id="J5TCS6"/>
<accession>J5TCS6</accession>
<organism evidence="2 3">
    <name type="scientific">Trichosporon asahii var. asahii (strain ATCC 90039 / CBS 2479 / JCM 2466 / KCTC 7840 / NBRC 103889/ NCYC 2677 / UAMH 7654)</name>
    <name type="common">Yeast</name>
    <dbReference type="NCBI Taxonomy" id="1186058"/>
    <lineage>
        <taxon>Eukaryota</taxon>
        <taxon>Fungi</taxon>
        <taxon>Dikarya</taxon>
        <taxon>Basidiomycota</taxon>
        <taxon>Agaricomycotina</taxon>
        <taxon>Tremellomycetes</taxon>
        <taxon>Trichosporonales</taxon>
        <taxon>Trichosporonaceae</taxon>
        <taxon>Trichosporon</taxon>
    </lineage>
</organism>
<keyword evidence="1" id="KW-1133">Transmembrane helix</keyword>
<dbReference type="RefSeq" id="XP_014181535.1">
    <property type="nucleotide sequence ID" value="XM_014326060.1"/>
</dbReference>
<evidence type="ECO:0000256" key="1">
    <source>
        <dbReference type="SAM" id="Phobius"/>
    </source>
</evidence>
<dbReference type="PANTHER" id="PTHR45036">
    <property type="entry name" value="METHYLTRANSFERASE LIKE 7B"/>
    <property type="match status" value="1"/>
</dbReference>